<comment type="caution">
    <text evidence="17">The sequence shown here is derived from an EMBL/GenBank/DDBJ whole genome shotgun (WGS) entry which is preliminary data.</text>
</comment>
<name>A0A179FQ91_PURLI</name>
<evidence type="ECO:0000256" key="8">
    <source>
        <dbReference type="ARBA" id="ARBA00023098"/>
    </source>
</evidence>
<evidence type="ECO:0000256" key="11">
    <source>
        <dbReference type="ARBA" id="ARBA00023221"/>
    </source>
</evidence>
<evidence type="ECO:0000256" key="14">
    <source>
        <dbReference type="SAM" id="Phobius"/>
    </source>
</evidence>
<reference evidence="17 18" key="1">
    <citation type="submission" date="2016-02" db="EMBL/GenBank/DDBJ databases">
        <title>Biosynthesis of antibiotic leucinostatins and their inhibition on Phytophthora in bio-control Purpureocillium lilacinum.</title>
        <authorList>
            <person name="Wang G."/>
            <person name="Liu Z."/>
            <person name="Lin R."/>
            <person name="Li E."/>
            <person name="Mao Z."/>
            <person name="Ling J."/>
            <person name="Yin W."/>
            <person name="Xie B."/>
        </authorList>
    </citation>
    <scope>NUCLEOTIDE SEQUENCE [LARGE SCALE GENOMIC DNA]</scope>
    <source>
        <strain evidence="17">PLFJ-1</strain>
    </source>
</reference>
<comment type="subcellular location">
    <subcellularLocation>
        <location evidence="1">Membrane</location>
        <topology evidence="1">Multi-pass membrane protein</topology>
    </subcellularLocation>
</comment>
<evidence type="ECO:0000256" key="2">
    <source>
        <dbReference type="ARBA" id="ARBA00008337"/>
    </source>
</evidence>
<dbReference type="Pfam" id="PF05241">
    <property type="entry name" value="EBP"/>
    <property type="match status" value="1"/>
</dbReference>
<keyword evidence="19" id="KW-1185">Reference proteome</keyword>
<dbReference type="GO" id="GO:0016126">
    <property type="term" value="P:sterol biosynthetic process"/>
    <property type="evidence" value="ECO:0007669"/>
    <property type="project" value="UniProtKB-KW"/>
</dbReference>
<feature type="transmembrane region" description="Helical" evidence="14">
    <location>
        <begin position="180"/>
        <end position="201"/>
    </location>
</feature>
<evidence type="ECO:0000256" key="10">
    <source>
        <dbReference type="ARBA" id="ARBA00023166"/>
    </source>
</evidence>
<keyword evidence="11" id="KW-0753">Steroid metabolism</keyword>
<gene>
    <name evidence="16" type="ORF">Purlil1_9250</name>
    <name evidence="17" type="ORF">VFPFJ_11136</name>
</gene>
<dbReference type="InterPro" id="IPR033118">
    <property type="entry name" value="EXPERA"/>
</dbReference>
<dbReference type="GO" id="GO:0016020">
    <property type="term" value="C:membrane"/>
    <property type="evidence" value="ECO:0007669"/>
    <property type="project" value="UniProtKB-SubCell"/>
</dbReference>
<dbReference type="OrthoDB" id="58557at2759"/>
<feature type="transmembrane region" description="Helical" evidence="14">
    <location>
        <begin position="65"/>
        <end position="83"/>
    </location>
</feature>
<evidence type="ECO:0000259" key="15">
    <source>
        <dbReference type="PROSITE" id="PS51751"/>
    </source>
</evidence>
<dbReference type="PROSITE" id="PS51751">
    <property type="entry name" value="EXPERA"/>
    <property type="match status" value="1"/>
</dbReference>
<evidence type="ECO:0000256" key="3">
    <source>
        <dbReference type="ARBA" id="ARBA00022516"/>
    </source>
</evidence>
<proteinExistence type="inferred from homology"/>
<dbReference type="GO" id="GO:0004769">
    <property type="term" value="F:steroid Delta-isomerase activity"/>
    <property type="evidence" value="ECO:0007669"/>
    <property type="project" value="TreeGrafter"/>
</dbReference>
<reference evidence="16 19" key="3">
    <citation type="journal article" date="2024" name="Microbiol. Resour. Announc.">
        <title>Genome annotations for the ascomycete fungi Trichoderma harzianum, Trichoderma aggressivum, and Purpureocillium lilacinum.</title>
        <authorList>
            <person name="Beijen E.P.W."/>
            <person name="Ohm R.A."/>
        </authorList>
    </citation>
    <scope>NUCLEOTIDE SEQUENCE [LARGE SCALE GENOMIC DNA]</scope>
    <source>
        <strain evidence="16 19">CBS 150709</strain>
    </source>
</reference>
<dbReference type="AlphaFoldDB" id="A0A179FQ91"/>
<dbReference type="EMBL" id="LSBI01000022">
    <property type="protein sequence ID" value="OAQ67547.1"/>
    <property type="molecule type" value="Genomic_DNA"/>
</dbReference>
<dbReference type="Proteomes" id="UP001287286">
    <property type="component" value="Unassembled WGS sequence"/>
</dbReference>
<feature type="transmembrane region" description="Helical" evidence="14">
    <location>
        <begin position="31"/>
        <end position="53"/>
    </location>
</feature>
<evidence type="ECO:0000256" key="12">
    <source>
        <dbReference type="ARBA" id="ARBA00023235"/>
    </source>
</evidence>
<protein>
    <submittedName>
        <fullName evidence="17">Emopamil binding protein</fullName>
    </submittedName>
</protein>
<evidence type="ECO:0000256" key="1">
    <source>
        <dbReference type="ARBA" id="ARBA00004141"/>
    </source>
</evidence>
<keyword evidence="4 13" id="KW-0812">Transmembrane</keyword>
<evidence type="ECO:0000256" key="13">
    <source>
        <dbReference type="PROSITE-ProRule" id="PRU01087"/>
    </source>
</evidence>
<keyword evidence="5" id="KW-0752">Steroid biosynthesis</keyword>
<keyword evidence="12" id="KW-0413">Isomerase</keyword>
<feature type="transmembrane region" description="Helical" evidence="14">
    <location>
        <begin position="115"/>
        <end position="141"/>
    </location>
</feature>
<dbReference type="PANTHER" id="PTHR14207">
    <property type="entry name" value="STEROL ISOMERASE"/>
    <property type="match status" value="1"/>
</dbReference>
<evidence type="ECO:0000256" key="5">
    <source>
        <dbReference type="ARBA" id="ARBA00022955"/>
    </source>
</evidence>
<reference evidence="16" key="2">
    <citation type="submission" date="2023-11" db="EMBL/GenBank/DDBJ databases">
        <authorList>
            <person name="Beijen E."/>
            <person name="Ohm R.A."/>
        </authorList>
    </citation>
    <scope>NUCLEOTIDE SEQUENCE</scope>
    <source>
        <strain evidence="16">CBS 150709</strain>
    </source>
</reference>
<dbReference type="GO" id="GO:0047750">
    <property type="term" value="F:cholestenol delta-isomerase activity"/>
    <property type="evidence" value="ECO:0007669"/>
    <property type="project" value="InterPro"/>
</dbReference>
<dbReference type="STRING" id="33203.A0A179FQ91"/>
<dbReference type="KEGG" id="plj:28893252"/>
<evidence type="ECO:0000313" key="18">
    <source>
        <dbReference type="Proteomes" id="UP000078340"/>
    </source>
</evidence>
<comment type="similarity">
    <text evidence="2">Belongs to the EBP family.</text>
</comment>
<evidence type="ECO:0000256" key="6">
    <source>
        <dbReference type="ARBA" id="ARBA00022989"/>
    </source>
</evidence>
<evidence type="ECO:0000256" key="7">
    <source>
        <dbReference type="ARBA" id="ARBA00023011"/>
    </source>
</evidence>
<organism evidence="17 18">
    <name type="scientific">Purpureocillium lilacinum</name>
    <name type="common">Paecilomyces lilacinus</name>
    <dbReference type="NCBI Taxonomy" id="33203"/>
    <lineage>
        <taxon>Eukaryota</taxon>
        <taxon>Fungi</taxon>
        <taxon>Dikarya</taxon>
        <taxon>Ascomycota</taxon>
        <taxon>Pezizomycotina</taxon>
        <taxon>Sordariomycetes</taxon>
        <taxon>Hypocreomycetidae</taxon>
        <taxon>Hypocreales</taxon>
        <taxon>Ophiocordycipitaceae</taxon>
        <taxon>Purpureocillium</taxon>
    </lineage>
</organism>
<dbReference type="PANTHER" id="PTHR14207:SF0">
    <property type="entry name" value="3-BETA-HYDROXYSTEROID-DELTA(8),DELTA(7)-ISOMERASE"/>
    <property type="match status" value="1"/>
</dbReference>
<sequence length="240" mass="27983">MEALNTTPHGYYPLGVELPHYVANESSVVSLIARFGFQWAAVLVASYQLFGYLRPTAKLSDRIAFTWMCLTGFIHLFFEAHFVSNHKTLAADQSLWSQLWKEYSLSDSRYLTSDTFLLCMEAVTAFAWGPLAFLIAYCIVVQHPARHALQLIISTGQIYGDVLYYATSLLEISYCRPERYYFWFYYFFFNFIWMVVGCYYVKQSVTEIWSVFDKVKKAESFANNEKRFAKGEEAMEQKRK</sequence>
<evidence type="ECO:0000256" key="9">
    <source>
        <dbReference type="ARBA" id="ARBA00023136"/>
    </source>
</evidence>
<keyword evidence="3" id="KW-0444">Lipid biosynthesis</keyword>
<keyword evidence="10" id="KW-1207">Sterol metabolism</keyword>
<accession>A0A179FQ91</accession>
<keyword evidence="6 13" id="KW-1133">Transmembrane helix</keyword>
<dbReference type="GeneID" id="28893252"/>
<feature type="transmembrane region" description="Helical" evidence="14">
    <location>
        <begin position="148"/>
        <end position="168"/>
    </location>
</feature>
<evidence type="ECO:0000313" key="16">
    <source>
        <dbReference type="EMBL" id="KAK4086404.1"/>
    </source>
</evidence>
<dbReference type="OMA" id="CIAVQHP"/>
<evidence type="ECO:0000313" key="19">
    <source>
        <dbReference type="Proteomes" id="UP001287286"/>
    </source>
</evidence>
<dbReference type="Proteomes" id="UP000078340">
    <property type="component" value="Unassembled WGS sequence"/>
</dbReference>
<dbReference type="EMBL" id="JAWRVI010000041">
    <property type="protein sequence ID" value="KAK4086404.1"/>
    <property type="molecule type" value="Genomic_DNA"/>
</dbReference>
<feature type="domain" description="EXPERA" evidence="15">
    <location>
        <begin position="60"/>
        <end position="201"/>
    </location>
</feature>
<dbReference type="GO" id="GO:0005783">
    <property type="term" value="C:endoplasmic reticulum"/>
    <property type="evidence" value="ECO:0007669"/>
    <property type="project" value="TreeGrafter"/>
</dbReference>
<keyword evidence="8" id="KW-0443">Lipid metabolism</keyword>
<keyword evidence="9 13" id="KW-0472">Membrane</keyword>
<dbReference type="GO" id="GO:0000247">
    <property type="term" value="F:C-8 sterol isomerase activity"/>
    <property type="evidence" value="ECO:0007669"/>
    <property type="project" value="TreeGrafter"/>
</dbReference>
<dbReference type="InterPro" id="IPR007905">
    <property type="entry name" value="EBP"/>
</dbReference>
<evidence type="ECO:0000313" key="17">
    <source>
        <dbReference type="EMBL" id="OAQ67547.1"/>
    </source>
</evidence>
<evidence type="ECO:0000256" key="4">
    <source>
        <dbReference type="ARBA" id="ARBA00022692"/>
    </source>
</evidence>
<keyword evidence="7" id="KW-0756">Sterol biosynthesis</keyword>